<dbReference type="PANTHER" id="PTHR30406:SF1">
    <property type="entry name" value="SULFATE TRANSPORT SYSTEM PERMEASE PROTEIN CYSW"/>
    <property type="match status" value="1"/>
</dbReference>
<dbReference type="Proteomes" id="UP000677918">
    <property type="component" value="Unassembled WGS sequence"/>
</dbReference>
<feature type="transmembrane region" description="Helical" evidence="9">
    <location>
        <begin position="7"/>
        <end position="29"/>
    </location>
</feature>
<evidence type="ECO:0000313" key="11">
    <source>
        <dbReference type="EMBL" id="GIQ69533.1"/>
    </source>
</evidence>
<comment type="subcellular location">
    <subcellularLocation>
        <location evidence="1">Membrane</location>
        <topology evidence="1">Multi-pass membrane protein</topology>
    </subcellularLocation>
</comment>
<dbReference type="RefSeq" id="WP_213412335.1">
    <property type="nucleotide sequence ID" value="NZ_BOVK01000029.1"/>
</dbReference>
<dbReference type="AlphaFoldDB" id="A0A8J4H6E0"/>
<evidence type="ECO:0000256" key="4">
    <source>
        <dbReference type="ARBA" id="ARBA00022692"/>
    </source>
</evidence>
<dbReference type="EMBL" id="BOVK01000029">
    <property type="protein sequence ID" value="GIQ69533.1"/>
    <property type="molecule type" value="Genomic_DNA"/>
</dbReference>
<dbReference type="GO" id="GO:0015419">
    <property type="term" value="F:ABC-type sulfate transporter activity"/>
    <property type="evidence" value="ECO:0007669"/>
    <property type="project" value="InterPro"/>
</dbReference>
<dbReference type="CDD" id="cd06261">
    <property type="entry name" value="TM_PBP2"/>
    <property type="match status" value="1"/>
</dbReference>
<comment type="function">
    <text evidence="8">Part of the ABC transporter complex CysAWTP (TC 3.A.1.6.1) involved in sulfate/thiosulfate import. Probably responsible for the translocation of the substrate across the membrane.</text>
</comment>
<feature type="transmembrane region" description="Helical" evidence="9">
    <location>
        <begin position="87"/>
        <end position="112"/>
    </location>
</feature>
<dbReference type="NCBIfam" id="TIGR00969">
    <property type="entry name" value="3a0106s02"/>
    <property type="match status" value="1"/>
</dbReference>
<evidence type="ECO:0000256" key="6">
    <source>
        <dbReference type="ARBA" id="ARBA00023032"/>
    </source>
</evidence>
<dbReference type="GO" id="GO:0005886">
    <property type="term" value="C:plasma membrane"/>
    <property type="evidence" value="ECO:0007669"/>
    <property type="project" value="TreeGrafter"/>
</dbReference>
<evidence type="ECO:0000256" key="5">
    <source>
        <dbReference type="ARBA" id="ARBA00022989"/>
    </source>
</evidence>
<keyword evidence="7 9" id="KW-0472">Membrane</keyword>
<keyword evidence="5 9" id="KW-1133">Transmembrane helix</keyword>
<keyword evidence="4 9" id="KW-0812">Transmembrane</keyword>
<evidence type="ECO:0000256" key="1">
    <source>
        <dbReference type="ARBA" id="ARBA00004141"/>
    </source>
</evidence>
<proteinExistence type="predicted"/>
<evidence type="ECO:0000256" key="3">
    <source>
        <dbReference type="ARBA" id="ARBA00022448"/>
    </source>
</evidence>
<sequence length="271" mass="29665">MRKLTIGATWSIFAVLILLPLGYVMFAAFSEGWSGFYEAITRPEAKHAFKISFIIVVISTVLNVVVGVFLALELVRGRWLARWLKPVMNAIVDLPFAVSPVIGGLMIILLFGPETILGAFFDSLGYKIVFALPGMVMATLFVTFPFVVREIVPVLQEIGTEAEEASAMLGASSTRTFWRITFPAIKWAVVYGAVLTIARSLGEFGAVLVVSGNIMNETQTATTLVYQDADNFNLVGANAIALVLGLISVMILLFLEWLKHRREVLIHGHSG</sequence>
<evidence type="ECO:0000256" key="9">
    <source>
        <dbReference type="SAM" id="Phobius"/>
    </source>
</evidence>
<organism evidence="11 12">
    <name type="scientific">Xylanibacillus composti</name>
    <dbReference type="NCBI Taxonomy" id="1572762"/>
    <lineage>
        <taxon>Bacteria</taxon>
        <taxon>Bacillati</taxon>
        <taxon>Bacillota</taxon>
        <taxon>Bacilli</taxon>
        <taxon>Bacillales</taxon>
        <taxon>Paenibacillaceae</taxon>
        <taxon>Xylanibacillus</taxon>
    </lineage>
</organism>
<keyword evidence="3" id="KW-0813">Transport</keyword>
<comment type="caution">
    <text evidence="11">The sequence shown here is derived from an EMBL/GenBank/DDBJ whole genome shotgun (WGS) entry which is preliminary data.</text>
</comment>
<reference evidence="11" key="1">
    <citation type="submission" date="2021-04" db="EMBL/GenBank/DDBJ databases">
        <title>Draft genome sequence of Xylanibacillus composti strain K13.</title>
        <authorList>
            <person name="Uke A."/>
            <person name="Chhe C."/>
            <person name="Baramee S."/>
            <person name="Kosugi A."/>
        </authorList>
    </citation>
    <scope>NUCLEOTIDE SEQUENCE</scope>
    <source>
        <strain evidence="11">K13</strain>
    </source>
</reference>
<evidence type="ECO:0000313" key="12">
    <source>
        <dbReference type="Proteomes" id="UP000677918"/>
    </source>
</evidence>
<dbReference type="Pfam" id="PF00528">
    <property type="entry name" value="BPD_transp_1"/>
    <property type="match status" value="1"/>
</dbReference>
<feature type="domain" description="ABC transmembrane type-1" evidence="10">
    <location>
        <begin position="49"/>
        <end position="255"/>
    </location>
</feature>
<dbReference type="SUPFAM" id="SSF161098">
    <property type="entry name" value="MetI-like"/>
    <property type="match status" value="1"/>
</dbReference>
<accession>A0A8J4H6E0</accession>
<feature type="transmembrane region" description="Helical" evidence="9">
    <location>
        <begin position="124"/>
        <end position="148"/>
    </location>
</feature>
<name>A0A8J4H6E0_9BACL</name>
<keyword evidence="12" id="KW-1185">Reference proteome</keyword>
<feature type="transmembrane region" description="Helical" evidence="9">
    <location>
        <begin position="49"/>
        <end position="75"/>
    </location>
</feature>
<dbReference type="Gene3D" id="1.10.3720.10">
    <property type="entry name" value="MetI-like"/>
    <property type="match status" value="1"/>
</dbReference>
<evidence type="ECO:0000256" key="7">
    <source>
        <dbReference type="ARBA" id="ARBA00023136"/>
    </source>
</evidence>
<protein>
    <submittedName>
        <fullName evidence="11">Sulfate ABC transporter permease subunit CysW</fullName>
    </submittedName>
</protein>
<feature type="transmembrane region" description="Helical" evidence="9">
    <location>
        <begin position="234"/>
        <end position="255"/>
    </location>
</feature>
<keyword evidence="6" id="KW-0764">Sulfate transport</keyword>
<dbReference type="InterPro" id="IPR000515">
    <property type="entry name" value="MetI-like"/>
</dbReference>
<comment type="subunit">
    <text evidence="2">The complex is composed of two ATP-binding proteins (CysA), two transmembrane proteins (CysT and CysW) and a solute-binding protein (CysP).</text>
</comment>
<dbReference type="InterPro" id="IPR005667">
    <property type="entry name" value="Sulph_transpt2"/>
</dbReference>
<evidence type="ECO:0000256" key="2">
    <source>
        <dbReference type="ARBA" id="ARBA00011779"/>
    </source>
</evidence>
<evidence type="ECO:0000259" key="10">
    <source>
        <dbReference type="PROSITE" id="PS50928"/>
    </source>
</evidence>
<dbReference type="PANTHER" id="PTHR30406">
    <property type="entry name" value="SULFATE TRANSPORT SYSTEM PERMEASE PROTEIN"/>
    <property type="match status" value="1"/>
</dbReference>
<gene>
    <name evidence="11" type="primary">cysW</name>
    <name evidence="11" type="ORF">XYCOK13_23570</name>
</gene>
<dbReference type="InterPro" id="IPR035906">
    <property type="entry name" value="MetI-like_sf"/>
</dbReference>
<dbReference type="PROSITE" id="PS50928">
    <property type="entry name" value="ABC_TM1"/>
    <property type="match status" value="1"/>
</dbReference>
<evidence type="ECO:0000256" key="8">
    <source>
        <dbReference type="ARBA" id="ARBA00025323"/>
    </source>
</evidence>